<evidence type="ECO:0000313" key="2">
    <source>
        <dbReference type="Proteomes" id="UP001276840"/>
    </source>
</evidence>
<proteinExistence type="predicted"/>
<accession>A0ABU4ZHZ1</accession>
<gene>
    <name evidence="1" type="ORF">RFM68_03925</name>
</gene>
<dbReference type="RefSeq" id="WP_320231347.1">
    <property type="nucleotide sequence ID" value="NZ_JAVIJF010000002.1"/>
</dbReference>
<protein>
    <submittedName>
        <fullName evidence="1">Uncharacterized protein</fullName>
    </submittedName>
</protein>
<evidence type="ECO:0000313" key="1">
    <source>
        <dbReference type="EMBL" id="MDX8523646.1"/>
    </source>
</evidence>
<name>A0ABU4ZHZ1_9HYPH</name>
<dbReference type="Proteomes" id="UP001276840">
    <property type="component" value="Unassembled WGS sequence"/>
</dbReference>
<organism evidence="1 2">
    <name type="scientific">Mesorhizobium montanum</name>
    <dbReference type="NCBI Taxonomy" id="3072323"/>
    <lineage>
        <taxon>Bacteria</taxon>
        <taxon>Pseudomonadati</taxon>
        <taxon>Pseudomonadota</taxon>
        <taxon>Alphaproteobacteria</taxon>
        <taxon>Hyphomicrobiales</taxon>
        <taxon>Phyllobacteriaceae</taxon>
        <taxon>Mesorhizobium</taxon>
    </lineage>
</organism>
<dbReference type="EMBL" id="JAVIJF010000002">
    <property type="protein sequence ID" value="MDX8523646.1"/>
    <property type="molecule type" value="Genomic_DNA"/>
</dbReference>
<sequence>MIKYHPVRLNELIDHYMETRSSRRSPVSVAAATRAILTVMPDCSVESPQLCNMIARSAVRHGHAVSFDLMSV</sequence>
<reference evidence="1 2" key="1">
    <citation type="submission" date="2023-08" db="EMBL/GenBank/DDBJ databases">
        <title>Implementing the SeqCode for naming new Mesorhizobium species isolated from Vachellia karroo root nodules.</title>
        <authorList>
            <person name="Van Lill M."/>
        </authorList>
    </citation>
    <scope>NUCLEOTIDE SEQUENCE [LARGE SCALE GENOMIC DNA]</scope>
    <source>
        <strain evidence="1 2">MSK 1335</strain>
    </source>
</reference>
<comment type="caution">
    <text evidence="1">The sequence shown here is derived from an EMBL/GenBank/DDBJ whole genome shotgun (WGS) entry which is preliminary data.</text>
</comment>
<keyword evidence="2" id="KW-1185">Reference proteome</keyword>